<dbReference type="AlphaFoldDB" id="A0A9D1KDT7"/>
<reference evidence="2" key="2">
    <citation type="journal article" date="2021" name="PeerJ">
        <title>Extensive microbial diversity within the chicken gut microbiome revealed by metagenomics and culture.</title>
        <authorList>
            <person name="Gilroy R."/>
            <person name="Ravi A."/>
            <person name="Getino M."/>
            <person name="Pursley I."/>
            <person name="Horton D.L."/>
            <person name="Alikhan N.F."/>
            <person name="Baker D."/>
            <person name="Gharbi K."/>
            <person name="Hall N."/>
            <person name="Watson M."/>
            <person name="Adriaenssens E.M."/>
            <person name="Foster-Nyarko E."/>
            <person name="Jarju S."/>
            <person name="Secka A."/>
            <person name="Antonio M."/>
            <person name="Oren A."/>
            <person name="Chaudhuri R.R."/>
            <person name="La Ragione R."/>
            <person name="Hildebrand F."/>
            <person name="Pallen M.J."/>
        </authorList>
    </citation>
    <scope>NUCLEOTIDE SEQUENCE</scope>
    <source>
        <strain evidence="2">CHK123-3438</strain>
    </source>
</reference>
<dbReference type="Proteomes" id="UP000886860">
    <property type="component" value="Unassembled WGS sequence"/>
</dbReference>
<dbReference type="EMBL" id="DVKS01000027">
    <property type="protein sequence ID" value="HIT40768.1"/>
    <property type="molecule type" value="Genomic_DNA"/>
</dbReference>
<protein>
    <submittedName>
        <fullName evidence="2">Uncharacterized protein</fullName>
    </submittedName>
</protein>
<evidence type="ECO:0000313" key="3">
    <source>
        <dbReference type="Proteomes" id="UP000886860"/>
    </source>
</evidence>
<keyword evidence="1" id="KW-0472">Membrane</keyword>
<name>A0A9D1KDT7_9FIRM</name>
<accession>A0A9D1KDT7</accession>
<reference evidence="2" key="1">
    <citation type="submission" date="2020-10" db="EMBL/GenBank/DDBJ databases">
        <authorList>
            <person name="Gilroy R."/>
        </authorList>
    </citation>
    <scope>NUCLEOTIDE SEQUENCE</scope>
    <source>
        <strain evidence="2">CHK123-3438</strain>
    </source>
</reference>
<organism evidence="2 3">
    <name type="scientific">Candidatus Caccovicinus merdipullorum</name>
    <dbReference type="NCBI Taxonomy" id="2840724"/>
    <lineage>
        <taxon>Bacteria</taxon>
        <taxon>Bacillati</taxon>
        <taxon>Bacillota</taxon>
        <taxon>Clostridia</taxon>
        <taxon>Eubacteriales</taxon>
        <taxon>Candidatus Caccovicinus</taxon>
    </lineage>
</organism>
<keyword evidence="1" id="KW-1133">Transmembrane helix</keyword>
<evidence type="ECO:0000256" key="1">
    <source>
        <dbReference type="SAM" id="Phobius"/>
    </source>
</evidence>
<sequence>MNSRKRSGSGIFLMEMIMVCGFFLVCAVVCVRVFVRADSMSRLAREKNQAVLAAQSLGELWKAGDLQSGERICFDEDWKRLEDGEEGWYAAVLSVESEPAKTGAGSLETLSVSIGRGDKHPRVREMGTDGEPLVLTSLQIRNFTGRGLKSDG</sequence>
<feature type="transmembrane region" description="Helical" evidence="1">
    <location>
        <begin position="12"/>
        <end position="35"/>
    </location>
</feature>
<gene>
    <name evidence="2" type="ORF">IAB60_01500</name>
</gene>
<comment type="caution">
    <text evidence="2">The sequence shown here is derived from an EMBL/GenBank/DDBJ whole genome shotgun (WGS) entry which is preliminary data.</text>
</comment>
<keyword evidence="1" id="KW-0812">Transmembrane</keyword>
<evidence type="ECO:0000313" key="2">
    <source>
        <dbReference type="EMBL" id="HIT40768.1"/>
    </source>
</evidence>
<proteinExistence type="predicted"/>